<organism evidence="3 4">
    <name type="scientific">Lacipirellula parvula</name>
    <dbReference type="NCBI Taxonomy" id="2650471"/>
    <lineage>
        <taxon>Bacteria</taxon>
        <taxon>Pseudomonadati</taxon>
        <taxon>Planctomycetota</taxon>
        <taxon>Planctomycetia</taxon>
        <taxon>Pirellulales</taxon>
        <taxon>Lacipirellulaceae</taxon>
        <taxon>Lacipirellula</taxon>
    </lineage>
</organism>
<dbReference type="KEGG" id="lpav:PLANPX_0985"/>
<dbReference type="NCBIfam" id="TIGR01444">
    <property type="entry name" value="fkbM_fam"/>
    <property type="match status" value="1"/>
</dbReference>
<dbReference type="Pfam" id="PF05050">
    <property type="entry name" value="Methyltransf_21"/>
    <property type="match status" value="1"/>
</dbReference>
<dbReference type="Proteomes" id="UP000326837">
    <property type="component" value="Chromosome"/>
</dbReference>
<feature type="domain" description="Methyltransferase FkbM" evidence="2">
    <location>
        <begin position="122"/>
        <end position="257"/>
    </location>
</feature>
<dbReference type="InterPro" id="IPR052514">
    <property type="entry name" value="SAM-dependent_MTase"/>
</dbReference>
<dbReference type="SUPFAM" id="SSF53335">
    <property type="entry name" value="S-adenosyl-L-methionine-dependent methyltransferases"/>
    <property type="match status" value="1"/>
</dbReference>
<dbReference type="InterPro" id="IPR006342">
    <property type="entry name" value="FkbM_mtfrase"/>
</dbReference>
<reference evidence="4" key="1">
    <citation type="submission" date="2019-10" db="EMBL/GenBank/DDBJ databases">
        <title>Lacipirellula parvula gen. nov., sp. nov., representing a lineage of planctomycetes widespread in freshwater anoxic habitats, and description of the family Lacipirellulaceae.</title>
        <authorList>
            <person name="Dedysh S.N."/>
            <person name="Kulichevskaya I.S."/>
            <person name="Beletsky A.V."/>
            <person name="Rakitin A.L."/>
            <person name="Mardanov A.V."/>
            <person name="Ivanova A.A."/>
            <person name="Saltykova V.X."/>
            <person name="Rijpstra W.I.C."/>
            <person name="Sinninghe Damste J.S."/>
            <person name="Ravin N.V."/>
        </authorList>
    </citation>
    <scope>NUCLEOTIDE SEQUENCE [LARGE SCALE GENOMIC DNA]</scope>
    <source>
        <strain evidence="4">PX69</strain>
    </source>
</reference>
<feature type="region of interest" description="Disordered" evidence="1">
    <location>
        <begin position="277"/>
        <end position="300"/>
    </location>
</feature>
<accession>A0A5K7XAC8</accession>
<evidence type="ECO:0000259" key="2">
    <source>
        <dbReference type="Pfam" id="PF05050"/>
    </source>
</evidence>
<dbReference type="Gene3D" id="3.40.50.150">
    <property type="entry name" value="Vaccinia Virus protein VP39"/>
    <property type="match status" value="1"/>
</dbReference>
<dbReference type="PANTHER" id="PTHR34203">
    <property type="entry name" value="METHYLTRANSFERASE, FKBM FAMILY PROTEIN"/>
    <property type="match status" value="1"/>
</dbReference>
<gene>
    <name evidence="3" type="ORF">PLANPX_0985</name>
</gene>
<dbReference type="RefSeq" id="WP_152097529.1">
    <property type="nucleotide sequence ID" value="NZ_AP021861.1"/>
</dbReference>
<evidence type="ECO:0000313" key="4">
    <source>
        <dbReference type="Proteomes" id="UP000326837"/>
    </source>
</evidence>
<dbReference type="AlphaFoldDB" id="A0A5K7XAC8"/>
<dbReference type="InterPro" id="IPR029063">
    <property type="entry name" value="SAM-dependent_MTases_sf"/>
</dbReference>
<keyword evidence="4" id="KW-1185">Reference proteome</keyword>
<dbReference type="PANTHER" id="PTHR34203:SF15">
    <property type="entry name" value="SLL1173 PROTEIN"/>
    <property type="match status" value="1"/>
</dbReference>
<name>A0A5K7XAC8_9BACT</name>
<proteinExistence type="predicted"/>
<dbReference type="EMBL" id="AP021861">
    <property type="protein sequence ID" value="BBO31373.1"/>
    <property type="molecule type" value="Genomic_DNA"/>
</dbReference>
<sequence>MAAPLKIEPSAATGWSDSNSLIVSAANWWAETMPRGRGAVPRFLSKLVPKGRKETFKTKHGAKLAMVPRVLDIYAAMKRKGRTWDAYVFETCRSLLKPGDVFYDLGGSVGYMTIEMATLFAGKVRCFTFEPQPDLARSIAISAALNGVGDAVTIFETMVGETEREETLMLTSHSLHASVNAAEEGGQELKRQMVSLDQLVGSGEIPPPDVIKIDIEGGELQAFRGAQEVIRQHSPHIVFEVNSCADRFGYGRKDLFELLQGLAEYEFFEIEHDGSLRPARSDEGTPDILARSVARTRASA</sequence>
<protein>
    <recommendedName>
        <fullName evidence="2">Methyltransferase FkbM domain-containing protein</fullName>
    </recommendedName>
</protein>
<evidence type="ECO:0000313" key="3">
    <source>
        <dbReference type="EMBL" id="BBO31373.1"/>
    </source>
</evidence>
<evidence type="ECO:0000256" key="1">
    <source>
        <dbReference type="SAM" id="MobiDB-lite"/>
    </source>
</evidence>